<evidence type="ECO:0000313" key="2">
    <source>
        <dbReference type="EMBL" id="MDQ7903737.1"/>
    </source>
</evidence>
<protein>
    <submittedName>
        <fullName evidence="2">Carboxymuconolactone decarboxylase family protein</fullName>
    </submittedName>
</protein>
<keyword evidence="3" id="KW-1185">Reference proteome</keyword>
<organism evidence="2 3">
    <name type="scientific">Phytohabitans maris</name>
    <dbReference type="NCBI Taxonomy" id="3071409"/>
    <lineage>
        <taxon>Bacteria</taxon>
        <taxon>Bacillati</taxon>
        <taxon>Actinomycetota</taxon>
        <taxon>Actinomycetes</taxon>
        <taxon>Micromonosporales</taxon>
        <taxon>Micromonosporaceae</taxon>
    </lineage>
</organism>
<name>A0ABU0ZBP3_9ACTN</name>
<gene>
    <name evidence="2" type="ORF">RB614_04300</name>
</gene>
<dbReference type="Pfam" id="PF02627">
    <property type="entry name" value="CMD"/>
    <property type="match status" value="1"/>
</dbReference>
<dbReference type="Gene3D" id="1.20.1290.10">
    <property type="entry name" value="AhpD-like"/>
    <property type="match status" value="1"/>
</dbReference>
<sequence>MSGLGARRPPTTETPRVPLIVDGEVAEFDLLTAPLRENGRPVPNLMRVMGRSPEFLRGWGAFSDAVRFGISLPRGESELVILRVSLLAGCRYSFAHHVPMALEHGVTEEQLAALPDWSTVDRFSGRERALLAAADAVVGGYDIGDEAFAALAAHLPAEGVLEVVALASFYLSLACVANSAGVPVDERVAPGLARWWRDVPAR</sequence>
<dbReference type="EMBL" id="JAVHUY010000003">
    <property type="protein sequence ID" value="MDQ7903737.1"/>
    <property type="molecule type" value="Genomic_DNA"/>
</dbReference>
<dbReference type="InterPro" id="IPR003779">
    <property type="entry name" value="CMD-like"/>
</dbReference>
<dbReference type="PANTHER" id="PTHR34846:SF5">
    <property type="entry name" value="CARBOXYMUCONOLACTONE DECARBOXYLASE-LIKE DOMAIN-CONTAINING PROTEIN"/>
    <property type="match status" value="1"/>
</dbReference>
<accession>A0ABU0ZBP3</accession>
<evidence type="ECO:0000259" key="1">
    <source>
        <dbReference type="Pfam" id="PF02627"/>
    </source>
</evidence>
<feature type="domain" description="Carboxymuconolactone decarboxylase-like" evidence="1">
    <location>
        <begin position="53"/>
        <end position="135"/>
    </location>
</feature>
<evidence type="ECO:0000313" key="3">
    <source>
        <dbReference type="Proteomes" id="UP001230908"/>
    </source>
</evidence>
<comment type="caution">
    <text evidence="2">The sequence shown here is derived from an EMBL/GenBank/DDBJ whole genome shotgun (WGS) entry which is preliminary data.</text>
</comment>
<dbReference type="InterPro" id="IPR029032">
    <property type="entry name" value="AhpD-like"/>
</dbReference>
<proteinExistence type="predicted"/>
<reference evidence="2 3" key="1">
    <citation type="submission" date="2023-08" db="EMBL/GenBank/DDBJ databases">
        <title>Phytohabitans sansha sp. nov., isolated from marine sediment.</title>
        <authorList>
            <person name="Zhao Y."/>
            <person name="Yi K."/>
        </authorList>
    </citation>
    <scope>NUCLEOTIDE SEQUENCE [LARGE SCALE GENOMIC DNA]</scope>
    <source>
        <strain evidence="2 3">ZYX-F-186</strain>
    </source>
</reference>
<dbReference type="SUPFAM" id="SSF69118">
    <property type="entry name" value="AhpD-like"/>
    <property type="match status" value="1"/>
</dbReference>
<dbReference type="RefSeq" id="WP_308711012.1">
    <property type="nucleotide sequence ID" value="NZ_JAVHUY010000003.1"/>
</dbReference>
<dbReference type="Proteomes" id="UP001230908">
    <property type="component" value="Unassembled WGS sequence"/>
</dbReference>
<dbReference type="PANTHER" id="PTHR34846">
    <property type="entry name" value="4-CARBOXYMUCONOLACTONE DECARBOXYLASE FAMILY PROTEIN (AFU_ORTHOLOGUE AFUA_6G11590)"/>
    <property type="match status" value="1"/>
</dbReference>